<evidence type="ECO:0000256" key="1">
    <source>
        <dbReference type="ARBA" id="ARBA00007819"/>
    </source>
</evidence>
<dbReference type="RefSeq" id="WP_106165681.1">
    <property type="nucleotide sequence ID" value="NZ_PVUF01000040.1"/>
</dbReference>
<sequence>MLHIPQAQTRATITPMVASVNQDIDIDDYTTAKLAEGFQVLGLANTAIRGVAAAIVDAGDAPLSYAHPVLSGSDDTRLKLRLRCAIDELNAASPFLPGETLIQDRFAFLTRDWDVFPAGTVFVDRQTSQARLLYAFRNVVVDAQNGDLRFDSPAAATLSAEELGLHHVAGITVLAAATLPQSIAVDVAKKLADQMAKDALKGITGNLTQLAGGVIAGAIAGAIINTILDALFPSDKKSTVDAYFEGMQKLMQQELKQQTIDEIAGTFVSLRNEMTNVYAPARLQSDLSVQQDRKNLFDYHLHDYSNTFFQGTNGMLGTLMDEKHQLACFPVFLLGAGMHLAILQEIANVDPTNTDEKFDPLKSSYGVPKTGSVAKYAKQYADHADDVWKKIREKRKSRVKYGVETWAVYRHWYHKGYYADEAIDPDKHLNLIKYEYTNDKDGKPIPVPGKSEADVKAAMAKYQEKVLQELEDGLPDRTSIVSGWRSLIDQPLNTNTGN</sequence>
<proteinExistence type="inferred from homology"/>
<keyword evidence="4" id="KW-0843">Virulence</keyword>
<evidence type="ECO:0000259" key="5">
    <source>
        <dbReference type="Pfam" id="PF03945"/>
    </source>
</evidence>
<dbReference type="GO" id="GO:0001907">
    <property type="term" value="P:symbiont-mediated killing of host cell"/>
    <property type="evidence" value="ECO:0007669"/>
    <property type="project" value="InterPro"/>
</dbReference>
<dbReference type="GO" id="GO:0090729">
    <property type="term" value="F:toxin activity"/>
    <property type="evidence" value="ECO:0007669"/>
    <property type="project" value="UniProtKB-KW"/>
</dbReference>
<keyword evidence="3" id="KW-0749">Sporulation</keyword>
<keyword evidence="2" id="KW-0800">Toxin</keyword>
<dbReference type="AlphaFoldDB" id="A0A2T1A047"/>
<dbReference type="InterPro" id="IPR005639">
    <property type="entry name" value="Pest_crys_dom_I"/>
</dbReference>
<dbReference type="InterPro" id="IPR036716">
    <property type="entry name" value="Pest_crys_N_sf"/>
</dbReference>
<dbReference type="Pfam" id="PF03945">
    <property type="entry name" value="Endotoxin_N"/>
    <property type="match status" value="1"/>
</dbReference>
<accession>A0A2T1A047</accession>
<name>A0A2T1A047_TRISK</name>
<gene>
    <name evidence="6" type="ORF">CLV89_1404</name>
</gene>
<dbReference type="Gene3D" id="1.20.190.10">
    <property type="entry name" value="Pesticidal crystal protein, N-terminal domain"/>
    <property type="match status" value="1"/>
</dbReference>
<protein>
    <submittedName>
        <fullName evidence="6">Delta endotoxin-like protein</fullName>
    </submittedName>
</protein>
<comment type="caution">
    <text evidence="6">The sequence shown here is derived from an EMBL/GenBank/DDBJ whole genome shotgun (WGS) entry which is preliminary data.</text>
</comment>
<evidence type="ECO:0000313" key="7">
    <source>
        <dbReference type="Proteomes" id="UP000237718"/>
    </source>
</evidence>
<evidence type="ECO:0000256" key="2">
    <source>
        <dbReference type="ARBA" id="ARBA00022656"/>
    </source>
</evidence>
<dbReference type="SUPFAM" id="SSF56849">
    <property type="entry name" value="delta-Endotoxin (insectocide), N-terminal domain"/>
    <property type="match status" value="1"/>
</dbReference>
<organism evidence="6 7">
    <name type="scientific">Tritonibacter scottomollicae</name>
    <name type="common">Epibacterium scottomollicae</name>
    <dbReference type="NCBI Taxonomy" id="483013"/>
    <lineage>
        <taxon>Bacteria</taxon>
        <taxon>Pseudomonadati</taxon>
        <taxon>Pseudomonadota</taxon>
        <taxon>Alphaproteobacteria</taxon>
        <taxon>Rhodobacterales</taxon>
        <taxon>Paracoccaceae</taxon>
        <taxon>Tritonibacter</taxon>
    </lineage>
</organism>
<comment type="similarity">
    <text evidence="1">Belongs to the delta endotoxin family.</text>
</comment>
<evidence type="ECO:0000313" key="6">
    <source>
        <dbReference type="EMBL" id="PRZ41857.1"/>
    </source>
</evidence>
<feature type="domain" description="Pesticidal crystal protein" evidence="5">
    <location>
        <begin position="220"/>
        <end position="412"/>
    </location>
</feature>
<dbReference type="Proteomes" id="UP000237718">
    <property type="component" value="Unassembled WGS sequence"/>
</dbReference>
<dbReference type="GO" id="GO:0030435">
    <property type="term" value="P:sporulation resulting in formation of a cellular spore"/>
    <property type="evidence" value="ECO:0007669"/>
    <property type="project" value="UniProtKB-KW"/>
</dbReference>
<dbReference type="OrthoDB" id="9915289at2"/>
<evidence type="ECO:0000256" key="3">
    <source>
        <dbReference type="ARBA" id="ARBA00022969"/>
    </source>
</evidence>
<evidence type="ECO:0000256" key="4">
    <source>
        <dbReference type="ARBA" id="ARBA00023026"/>
    </source>
</evidence>
<reference evidence="6 7" key="1">
    <citation type="submission" date="2018-03" db="EMBL/GenBank/DDBJ databases">
        <title>Genomic Encyclopedia of Archaeal and Bacterial Type Strains, Phase II (KMG-II): from individual species to whole genera.</title>
        <authorList>
            <person name="Goeker M."/>
        </authorList>
    </citation>
    <scope>NUCLEOTIDE SEQUENCE [LARGE SCALE GENOMIC DNA]</scope>
    <source>
        <strain evidence="6 7">DSM 25328</strain>
    </source>
</reference>
<dbReference type="EMBL" id="PVUF01000040">
    <property type="protein sequence ID" value="PRZ41857.1"/>
    <property type="molecule type" value="Genomic_DNA"/>
</dbReference>